<gene>
    <name evidence="2" type="ORF">DB32_002181</name>
</gene>
<evidence type="ECO:0000256" key="1">
    <source>
        <dbReference type="SAM" id="MobiDB-lite"/>
    </source>
</evidence>
<sequence>MRGIDAESSAKQSAPASATAAPSAHTSSAASIEPACCTTSAGFLKMPVPIVALITIAAAASVPISRRREDSPAIPSAAYRERAAS</sequence>
<dbReference type="EMBL" id="CP011125">
    <property type="protein sequence ID" value="AKF05032.1"/>
    <property type="molecule type" value="Genomic_DNA"/>
</dbReference>
<keyword evidence="3" id="KW-1185">Reference proteome</keyword>
<dbReference type="Proteomes" id="UP000034883">
    <property type="component" value="Chromosome"/>
</dbReference>
<proteinExistence type="predicted"/>
<protein>
    <submittedName>
        <fullName evidence="2">Uncharacterized protein</fullName>
    </submittedName>
</protein>
<dbReference type="AlphaFoldDB" id="A0A0F6YGS8"/>
<reference evidence="2 3" key="1">
    <citation type="submission" date="2015-03" db="EMBL/GenBank/DDBJ databases">
        <title>Genome assembly of Sandaracinus amylolyticus DSM 53668.</title>
        <authorList>
            <person name="Sharma G."/>
            <person name="Subramanian S."/>
        </authorList>
    </citation>
    <scope>NUCLEOTIDE SEQUENCE [LARGE SCALE GENOMIC DNA]</scope>
    <source>
        <strain evidence="2 3">DSM 53668</strain>
    </source>
</reference>
<evidence type="ECO:0000313" key="3">
    <source>
        <dbReference type="Proteomes" id="UP000034883"/>
    </source>
</evidence>
<feature type="region of interest" description="Disordered" evidence="1">
    <location>
        <begin position="1"/>
        <end position="31"/>
    </location>
</feature>
<dbReference type="STRING" id="927083.DB32_002181"/>
<feature type="region of interest" description="Disordered" evidence="1">
    <location>
        <begin position="64"/>
        <end position="85"/>
    </location>
</feature>
<name>A0A0F6YGS8_9BACT</name>
<dbReference type="KEGG" id="samy:DB32_002181"/>
<accession>A0A0F6YGS8</accession>
<organism evidence="2 3">
    <name type="scientific">Sandaracinus amylolyticus</name>
    <dbReference type="NCBI Taxonomy" id="927083"/>
    <lineage>
        <taxon>Bacteria</taxon>
        <taxon>Pseudomonadati</taxon>
        <taxon>Myxococcota</taxon>
        <taxon>Polyangia</taxon>
        <taxon>Polyangiales</taxon>
        <taxon>Sandaracinaceae</taxon>
        <taxon>Sandaracinus</taxon>
    </lineage>
</organism>
<evidence type="ECO:0000313" key="2">
    <source>
        <dbReference type="EMBL" id="AKF05032.1"/>
    </source>
</evidence>